<organism evidence="3 4">
    <name type="scientific">Robiginitalea aurantiaca</name>
    <dbReference type="NCBI Taxonomy" id="3056915"/>
    <lineage>
        <taxon>Bacteria</taxon>
        <taxon>Pseudomonadati</taxon>
        <taxon>Bacteroidota</taxon>
        <taxon>Flavobacteriia</taxon>
        <taxon>Flavobacteriales</taxon>
        <taxon>Flavobacteriaceae</taxon>
        <taxon>Robiginitalea</taxon>
    </lineage>
</organism>
<dbReference type="Gene3D" id="3.10.580.10">
    <property type="entry name" value="CBS-domain"/>
    <property type="match status" value="2"/>
</dbReference>
<gene>
    <name evidence="3" type="ORF">QU605_00090</name>
</gene>
<dbReference type="Gene3D" id="3.30.590.20">
    <property type="match status" value="1"/>
</dbReference>
<dbReference type="RefSeq" id="WP_289723220.1">
    <property type="nucleotide sequence ID" value="NZ_JAUDUY010000001.1"/>
</dbReference>
<protein>
    <submittedName>
        <fullName evidence="3">CBS domain-containing protein</fullName>
    </submittedName>
</protein>
<sequence>MGTHTVKRLSNSEERQNYFYRLLTDLEALEKMLQEGAFSTDPMHIGAEQEFCLVNEHWEPSDQAVEVLETINEEHFTPELTRYNLEINLDPRPLTGTCFSDMHQQLNKLLDHAQKAAEKHKNNIIITGILPTISTPYLKLDYMTPKERYKILSDAITEVRGSNMELHIKGVDEINLHHDSIMYEGCNTSFQTHLQIDPDDFANTYNWAQAISGPVLSICTNSPMLMGRELWEETRIALFTQSVDTRKSTFLLNEREPRVGFGAGWAEGTAADFFKESIVRFRSLISTDFEPEDSLEQLKEGITPKLSALNLHNGTVYPWNRLCYGRTHGKPHLRIENRYLPSGPTTSDEIANMMFWVGVMLGRPKEWDNIHERMDFKDAKKNFFNAARYGMAAQFHWEDKIMPTKELILHHFLPMAYKGLSRANVSRKDAEHYLGLIENRVNSQNGSEWMVKTYRELRKEYHAPEALRRLTATLFDRSYKGYPVDAWKRGRRFELKDTKKTRKVGDLMSTKIITAQEDDSAALVLGMMKWNDIHHLPVLNDANKLVGMLTWKAVEVLGEDKRVYDLSIQEVMNRDPEWVSPETLISEAKDIMKKHNLEGLPVVMENTLVGILTSNDIH</sequence>
<dbReference type="Pfam" id="PF00571">
    <property type="entry name" value="CBS"/>
    <property type="match status" value="2"/>
</dbReference>
<name>A0ABT7WAA5_9FLAO</name>
<reference evidence="3" key="1">
    <citation type="submission" date="2023-06" db="EMBL/GenBank/DDBJ databases">
        <title>Robiginitalea aurantiacus sp. nov. and Algoriphagus sediminis sp. nov., isolated from coastal sediment.</title>
        <authorList>
            <person name="Zhou Z.Y."/>
            <person name="An J."/>
            <person name="Jia Y.W."/>
            <person name="Du Z.J."/>
        </authorList>
    </citation>
    <scope>NUCLEOTIDE SEQUENCE</scope>
    <source>
        <strain evidence="3">M39</strain>
    </source>
</reference>
<evidence type="ECO:0000313" key="4">
    <source>
        <dbReference type="Proteomes" id="UP001174839"/>
    </source>
</evidence>
<keyword evidence="1" id="KW-0129">CBS domain</keyword>
<proteinExistence type="predicted"/>
<dbReference type="SMART" id="SM00116">
    <property type="entry name" value="CBS"/>
    <property type="match status" value="2"/>
</dbReference>
<dbReference type="InterPro" id="IPR014746">
    <property type="entry name" value="Gln_synth/guanido_kin_cat_dom"/>
</dbReference>
<dbReference type="Pfam" id="PF04107">
    <property type="entry name" value="GCS2"/>
    <property type="match status" value="1"/>
</dbReference>
<dbReference type="InterPro" id="IPR046342">
    <property type="entry name" value="CBS_dom_sf"/>
</dbReference>
<keyword evidence="4" id="KW-1185">Reference proteome</keyword>
<comment type="caution">
    <text evidence="3">The sequence shown here is derived from an EMBL/GenBank/DDBJ whole genome shotgun (WGS) entry which is preliminary data.</text>
</comment>
<dbReference type="PROSITE" id="PS51371">
    <property type="entry name" value="CBS"/>
    <property type="match status" value="2"/>
</dbReference>
<evidence type="ECO:0000256" key="1">
    <source>
        <dbReference type="PROSITE-ProRule" id="PRU00703"/>
    </source>
</evidence>
<feature type="domain" description="CBS" evidence="2">
    <location>
        <begin position="572"/>
        <end position="618"/>
    </location>
</feature>
<dbReference type="EMBL" id="JAUDUY010000001">
    <property type="protein sequence ID" value="MDM9629850.1"/>
    <property type="molecule type" value="Genomic_DNA"/>
</dbReference>
<feature type="domain" description="CBS" evidence="2">
    <location>
        <begin position="508"/>
        <end position="566"/>
    </location>
</feature>
<dbReference type="SUPFAM" id="SSF55931">
    <property type="entry name" value="Glutamine synthetase/guanido kinase"/>
    <property type="match status" value="1"/>
</dbReference>
<dbReference type="PANTHER" id="PTHR36510">
    <property type="entry name" value="GLUTAMATE--CYSTEINE LIGASE 2-RELATED"/>
    <property type="match status" value="1"/>
</dbReference>
<dbReference type="Proteomes" id="UP001174839">
    <property type="component" value="Unassembled WGS sequence"/>
</dbReference>
<accession>A0ABT7WAA5</accession>
<dbReference type="InterPro" id="IPR050141">
    <property type="entry name" value="GCL_type2/YbdK_subfam"/>
</dbReference>
<dbReference type="SUPFAM" id="SSF54631">
    <property type="entry name" value="CBS-domain pair"/>
    <property type="match status" value="1"/>
</dbReference>
<evidence type="ECO:0000259" key="2">
    <source>
        <dbReference type="PROSITE" id="PS51371"/>
    </source>
</evidence>
<dbReference type="InterPro" id="IPR006336">
    <property type="entry name" value="GCS2"/>
</dbReference>
<evidence type="ECO:0000313" key="3">
    <source>
        <dbReference type="EMBL" id="MDM9629850.1"/>
    </source>
</evidence>
<dbReference type="InterPro" id="IPR000644">
    <property type="entry name" value="CBS_dom"/>
</dbReference>
<dbReference type="PANTHER" id="PTHR36510:SF3">
    <property type="entry name" value="CONSERVED PROTEIN"/>
    <property type="match status" value="1"/>
</dbReference>